<dbReference type="NCBIfam" id="NF001813">
    <property type="entry name" value="PRK00549.1"/>
    <property type="match status" value="1"/>
</dbReference>
<dbReference type="InterPro" id="IPR041424">
    <property type="entry name" value="CinA_KH"/>
</dbReference>
<dbReference type="Gene3D" id="3.30.70.2860">
    <property type="match status" value="1"/>
</dbReference>
<dbReference type="RefSeq" id="WP_027894926.1">
    <property type="nucleotide sequence ID" value="NZ_CP027569.1"/>
</dbReference>
<dbReference type="Pfam" id="PF02464">
    <property type="entry name" value="CinA"/>
    <property type="match status" value="1"/>
</dbReference>
<dbReference type="SUPFAM" id="SSF142433">
    <property type="entry name" value="CinA-like"/>
    <property type="match status" value="1"/>
</dbReference>
<dbReference type="InterPro" id="IPR008136">
    <property type="entry name" value="CinA_C"/>
</dbReference>
<dbReference type="InterPro" id="IPR008135">
    <property type="entry name" value="Competence-induced_CinA"/>
</dbReference>
<sequence>MLVELVTTGSELLLGEITNYNSAYLSKKLNEIGYSVIYHTTVGDNPQRMEEALKVALSRVDLVITTGGLGPTQGDMTKIIGARLMGMPLVYDDAIAESVRQWVCIHHGGAAMTENQKRQAMVPQGAVLFDNGAGTAPGVAMQQGGKTLIHLPGPPTEMRWMYENRLKSWLLQTFGSQGCIASRYIKIYDLGEAFIEEQLMDLVQGQSNPTLAMYARPGFVEVRLTARADREDQARELLAPLEQEVRRRLAGQIVTFDDDTMAHVLGNVVRQGGYSVSAAESCTGGLVGSLITDVPGASDYFRGSAGTYCNEMKEKILGVSHDTLKTYTAVSAQTAAEMADGSRRLYGTDLAVSTTGIAGPGGGTPDQPVGLVYTGISGPWGTVTHRDVYHGGRAEVKRRAALRAIYYLVHYVVNHTKKA</sequence>
<reference evidence="3 4" key="1">
    <citation type="journal article" date="2018" name="Genome Announc.">
        <title>Complete genomes of two Megasphaera elsdenii strains, NCIMB 702410 and ATCC 25940.</title>
        <authorList>
            <person name="Hatmaker E.A."/>
            <person name="O'Dell K."/>
            <person name="Riley L.A."/>
            <person name="Klingeman D.M."/>
            <person name="Guss A.M."/>
        </authorList>
    </citation>
    <scope>NUCLEOTIDE SEQUENCE [LARGE SCALE GENOMIC DNA]</scope>
    <source>
        <strain evidence="3 4">NCIMB702410</strain>
    </source>
</reference>
<evidence type="ECO:0000256" key="1">
    <source>
        <dbReference type="HAMAP-Rule" id="MF_00226"/>
    </source>
</evidence>
<dbReference type="PANTHER" id="PTHR13939">
    <property type="entry name" value="NICOTINAMIDE-NUCLEOTIDE AMIDOHYDROLASE PNCC"/>
    <property type="match status" value="1"/>
</dbReference>
<gene>
    <name evidence="1" type="primary">cinA</name>
    <name evidence="3" type="ORF">C6Y28_07045</name>
</gene>
<dbReference type="HAMAP" id="MF_00226_B">
    <property type="entry name" value="CinA_B"/>
    <property type="match status" value="1"/>
</dbReference>
<dbReference type="Pfam" id="PF00994">
    <property type="entry name" value="MoCF_biosynth"/>
    <property type="match status" value="1"/>
</dbReference>
<dbReference type="EMBL" id="CP027569">
    <property type="protein sequence ID" value="AVO27374.1"/>
    <property type="molecule type" value="Genomic_DNA"/>
</dbReference>
<dbReference type="CDD" id="cd00885">
    <property type="entry name" value="cinA"/>
    <property type="match status" value="1"/>
</dbReference>
<dbReference type="SMART" id="SM00852">
    <property type="entry name" value="MoCF_biosynth"/>
    <property type="match status" value="1"/>
</dbReference>
<dbReference type="InterPro" id="IPR036425">
    <property type="entry name" value="MoaB/Mog-like_dom_sf"/>
</dbReference>
<dbReference type="NCBIfam" id="TIGR00200">
    <property type="entry name" value="cinA_nterm"/>
    <property type="match status" value="1"/>
</dbReference>
<protein>
    <recommendedName>
        <fullName evidence="1">Putative competence-damage inducible protein</fullName>
    </recommendedName>
</protein>
<organism evidence="3 4">
    <name type="scientific">Megasphaera elsdenii</name>
    <dbReference type="NCBI Taxonomy" id="907"/>
    <lineage>
        <taxon>Bacteria</taxon>
        <taxon>Bacillati</taxon>
        <taxon>Bacillota</taxon>
        <taxon>Negativicutes</taxon>
        <taxon>Veillonellales</taxon>
        <taxon>Veillonellaceae</taxon>
        <taxon>Megasphaera</taxon>
    </lineage>
</organism>
<dbReference type="AlphaFoldDB" id="A0A2S0M7C3"/>
<dbReference type="Gene3D" id="3.40.980.10">
    <property type="entry name" value="MoaB/Mog-like domain"/>
    <property type="match status" value="1"/>
</dbReference>
<evidence type="ECO:0000259" key="2">
    <source>
        <dbReference type="SMART" id="SM00852"/>
    </source>
</evidence>
<dbReference type="NCBIfam" id="TIGR00199">
    <property type="entry name" value="PncC_domain"/>
    <property type="match status" value="1"/>
</dbReference>
<comment type="similarity">
    <text evidence="1">Belongs to the CinA family.</text>
</comment>
<dbReference type="InterPro" id="IPR001453">
    <property type="entry name" value="MoaB/Mog_dom"/>
</dbReference>
<proteinExistence type="inferred from homology"/>
<dbReference type="InterPro" id="IPR050101">
    <property type="entry name" value="CinA"/>
</dbReference>
<evidence type="ECO:0000313" key="4">
    <source>
        <dbReference type="Proteomes" id="UP000238358"/>
    </source>
</evidence>
<feature type="domain" description="MoaB/Mog" evidence="2">
    <location>
        <begin position="4"/>
        <end position="173"/>
    </location>
</feature>
<dbReference type="OrthoDB" id="9801454at2"/>
<name>A0A2S0M7C3_MEGEL</name>
<accession>A0A2S0M7C3</accession>
<dbReference type="PIRSF" id="PIRSF006728">
    <property type="entry name" value="CinA"/>
    <property type="match status" value="1"/>
</dbReference>
<dbReference type="NCBIfam" id="TIGR00177">
    <property type="entry name" value="molyb_syn"/>
    <property type="match status" value="1"/>
</dbReference>
<dbReference type="Gene3D" id="3.90.950.20">
    <property type="entry name" value="CinA-like"/>
    <property type="match status" value="1"/>
</dbReference>
<dbReference type="InterPro" id="IPR036653">
    <property type="entry name" value="CinA-like_C"/>
</dbReference>
<evidence type="ECO:0000313" key="3">
    <source>
        <dbReference type="EMBL" id="AVO27374.1"/>
    </source>
</evidence>
<dbReference type="PANTHER" id="PTHR13939:SF0">
    <property type="entry name" value="NMN AMIDOHYDROLASE-LIKE PROTEIN YFAY"/>
    <property type="match status" value="1"/>
</dbReference>
<dbReference type="Proteomes" id="UP000238358">
    <property type="component" value="Chromosome"/>
</dbReference>
<dbReference type="Pfam" id="PF18146">
    <property type="entry name" value="CinA_KH"/>
    <property type="match status" value="1"/>
</dbReference>
<dbReference type="SUPFAM" id="SSF53218">
    <property type="entry name" value="Molybdenum cofactor biosynthesis proteins"/>
    <property type="match status" value="1"/>
</dbReference>